<evidence type="ECO:0000313" key="4">
    <source>
        <dbReference type="Proteomes" id="UP000662074"/>
    </source>
</evidence>
<feature type="signal peptide" evidence="1">
    <location>
        <begin position="1"/>
        <end position="22"/>
    </location>
</feature>
<proteinExistence type="predicted"/>
<feature type="domain" description="Putative auto-transporter adhesin head GIN" evidence="2">
    <location>
        <begin position="43"/>
        <end position="228"/>
    </location>
</feature>
<reference evidence="3" key="2">
    <citation type="submission" date="2020-09" db="EMBL/GenBank/DDBJ databases">
        <authorList>
            <person name="Sun Q."/>
            <person name="Sedlacek I."/>
        </authorList>
    </citation>
    <scope>NUCLEOTIDE SEQUENCE</scope>
    <source>
        <strain evidence="3">CCM 8711</strain>
    </source>
</reference>
<evidence type="ECO:0000313" key="3">
    <source>
        <dbReference type="EMBL" id="GGI49715.1"/>
    </source>
</evidence>
<gene>
    <name evidence="3" type="ORF">GCM10011425_09270</name>
</gene>
<dbReference type="PANTHER" id="PTHR39200">
    <property type="entry name" value="HYPOTHETICAL EXPORTED PROTEIN"/>
    <property type="match status" value="1"/>
</dbReference>
<accession>A0A917N0D6</accession>
<feature type="chain" id="PRO_5037196370" evidence="1">
    <location>
        <begin position="23"/>
        <end position="245"/>
    </location>
</feature>
<sequence length="245" mass="25621">MKSITKILLAAALVAGTTQTFAKPAPVVKSYHFDTQDRHLSGFNSVNIAGSFDVYITQGNTESVIVEADDEAIDKIVTEVKGGSLKIYTKSTSGFNWSWGNNDKKRIVRVVAKDLNTISLTGSGDVFFKDGFRTQSLAVKLSGSGDITGKIDVKTLESSVVGSGDVTLTGRAETSSVKVSGSGDYTGKDLLTTSTTVRVVGSGDASVNASRSVDASVAGSGDIRYTGTAKQISTSKSGSGDIHRF</sequence>
<dbReference type="Gene3D" id="2.160.20.120">
    <property type="match status" value="1"/>
</dbReference>
<dbReference type="AlphaFoldDB" id="A0A917N0D6"/>
<comment type="caution">
    <text evidence="3">The sequence shown here is derived from an EMBL/GenBank/DDBJ whole genome shotgun (WGS) entry which is preliminary data.</text>
</comment>
<organism evidence="3 4">
    <name type="scientific">Mucilaginibacter galii</name>
    <dbReference type="NCBI Taxonomy" id="2005073"/>
    <lineage>
        <taxon>Bacteria</taxon>
        <taxon>Pseudomonadati</taxon>
        <taxon>Bacteroidota</taxon>
        <taxon>Sphingobacteriia</taxon>
        <taxon>Sphingobacteriales</taxon>
        <taxon>Sphingobacteriaceae</taxon>
        <taxon>Mucilaginibacter</taxon>
    </lineage>
</organism>
<reference evidence="3" key="1">
    <citation type="journal article" date="2014" name="Int. J. Syst. Evol. Microbiol.">
        <title>Complete genome sequence of Corynebacterium casei LMG S-19264T (=DSM 44701T), isolated from a smear-ripened cheese.</title>
        <authorList>
            <consortium name="US DOE Joint Genome Institute (JGI-PGF)"/>
            <person name="Walter F."/>
            <person name="Albersmeier A."/>
            <person name="Kalinowski J."/>
            <person name="Ruckert C."/>
        </authorList>
    </citation>
    <scope>NUCLEOTIDE SEQUENCE</scope>
    <source>
        <strain evidence="3">CCM 8711</strain>
    </source>
</reference>
<dbReference type="RefSeq" id="WP_188414215.1">
    <property type="nucleotide sequence ID" value="NZ_BMDO01000001.1"/>
</dbReference>
<evidence type="ECO:0000256" key="1">
    <source>
        <dbReference type="SAM" id="SignalP"/>
    </source>
</evidence>
<keyword evidence="1" id="KW-0732">Signal</keyword>
<evidence type="ECO:0000259" key="2">
    <source>
        <dbReference type="Pfam" id="PF10988"/>
    </source>
</evidence>
<keyword evidence="4" id="KW-1185">Reference proteome</keyword>
<name>A0A917N0D6_9SPHI</name>
<dbReference type="PANTHER" id="PTHR39200:SF1">
    <property type="entry name" value="AUTO-TRANSPORTER ADHESIN HEAD GIN DOMAIN-CONTAINING PROTEIN-RELATED"/>
    <property type="match status" value="1"/>
</dbReference>
<dbReference type="Pfam" id="PF10988">
    <property type="entry name" value="DUF2807"/>
    <property type="match status" value="1"/>
</dbReference>
<dbReference type="InterPro" id="IPR021255">
    <property type="entry name" value="DUF2807"/>
</dbReference>
<dbReference type="EMBL" id="BMDO01000001">
    <property type="protein sequence ID" value="GGI49715.1"/>
    <property type="molecule type" value="Genomic_DNA"/>
</dbReference>
<protein>
    <submittedName>
        <fullName evidence="3">DUF2807 domain-containing protein</fullName>
    </submittedName>
</protein>
<dbReference type="Proteomes" id="UP000662074">
    <property type="component" value="Unassembled WGS sequence"/>
</dbReference>